<evidence type="ECO:0000313" key="4">
    <source>
        <dbReference type="Proteomes" id="UP000694397"/>
    </source>
</evidence>
<dbReference type="PANTHER" id="PTHR47308:SF1">
    <property type="entry name" value="NUCLEAR GTPASE SLIP-GC"/>
    <property type="match status" value="1"/>
</dbReference>
<dbReference type="InterPro" id="IPR035901">
    <property type="entry name" value="GIY-YIG_endonuc_sf"/>
</dbReference>
<gene>
    <name evidence="3" type="primary">LOC108930735</name>
</gene>
<organism evidence="3 4">
    <name type="scientific">Scleropages formosus</name>
    <name type="common">Asian bonytongue</name>
    <name type="synonym">Osteoglossum formosum</name>
    <dbReference type="NCBI Taxonomy" id="113540"/>
    <lineage>
        <taxon>Eukaryota</taxon>
        <taxon>Metazoa</taxon>
        <taxon>Chordata</taxon>
        <taxon>Craniata</taxon>
        <taxon>Vertebrata</taxon>
        <taxon>Euteleostomi</taxon>
        <taxon>Actinopterygii</taxon>
        <taxon>Neopterygii</taxon>
        <taxon>Teleostei</taxon>
        <taxon>Osteoglossocephala</taxon>
        <taxon>Osteoglossomorpha</taxon>
        <taxon>Osteoglossiformes</taxon>
        <taxon>Osteoglossidae</taxon>
        <taxon>Scleropages</taxon>
    </lineage>
</organism>
<dbReference type="Pfam" id="PF01541">
    <property type="entry name" value="GIY-YIG"/>
    <property type="match status" value="1"/>
</dbReference>
<sequence length="929" mass="106728">MSSSSTTTDTLTEPCPGVHRCSAKKCDCCDHMLTNISEFRATRTSKSYSINQDLSCTTSKVIYIIQCKVCSMQYVGKTVSALKTRFSSHKSSISKEQHRPLANHFNSNGHRLEDLLIFPIEQVCDRDSLKEREAYWVEELQTLDYGINLVPNESGAPKRRNEEECGPRPPKKARKKNRVPVFSSETEGLLTVCEDATEEARKIISQVHQKLKKTSCSRAESSEFLQDLKKKISDLKEQKLNEKIYIGLLGRTGAGKSSLINAIVDESQILPSGRLHACTSVLVYVQANAELDKDYRADIEFISKEDWEAELRFLVEILSNEQGERPNADSEGDKEMQKMAEEKIRAIYGEEGLRKSYDELVGNRQFPQIPENCRRTFTFHTAAELSQNIGCYIRSDKKMNQQYWPLVKCVTISLPRSPALLDRIVLVDLPGAGDANKQRDEMWKECLSRCASIWIVNDINRALSDKEAHKIFQESLRSIAGGGECHNITFICTKTDLVNVEEIRSEVSNQDLDLTEPEDSPDYERKEKQACILYQNTEAKCEIEKSHKAKVQKLLFGEGDEEISDSFFHVFTVSSSEYKKIKQGKSSVLDCNETELPLLIEHIKKLYVSHSEKEVKDYVSDISGLVSYLHLAKNPCNDKIKSFNDSEFDRLKKDLFKTCQTLEKFLSEVHSDLKENLESGAKAAEKESWDNAKAKVIDPTKRDFRGYHKTLKALCKNNGFFRSRNGDIIDLNYTLSESMYRQMNKTNLFLKTFSSRGRKSINGNFESFQVNFISSDQLKKYRMEQEKYLRLVYIKIKQRKLLRHLEKETLHRKKCIYNSLSDSVRETMQPTYSKCAGTMRYTVTQIQNELNDKISSSKNTMFQEAMNEMLRQFDDLKNWILRELEADMLIAMKLALTQIPDDFVDLPDVDEELEILKTHCESLDLKLFV</sequence>
<dbReference type="Proteomes" id="UP000694397">
    <property type="component" value="Chromosome 15"/>
</dbReference>
<dbReference type="Pfam" id="PF00350">
    <property type="entry name" value="Dynamin_N"/>
    <property type="match status" value="1"/>
</dbReference>
<dbReference type="Gene3D" id="3.40.50.300">
    <property type="entry name" value="P-loop containing nucleotide triphosphate hydrolases"/>
    <property type="match status" value="2"/>
</dbReference>
<dbReference type="RefSeq" id="XP_018601653.2">
    <property type="nucleotide sequence ID" value="XM_018746137.2"/>
</dbReference>
<feature type="region of interest" description="Disordered" evidence="1">
    <location>
        <begin position="151"/>
        <end position="180"/>
    </location>
</feature>
<dbReference type="RefSeq" id="XP_018601651.2">
    <property type="nucleotide sequence ID" value="XM_018746135.2"/>
</dbReference>
<dbReference type="SUPFAM" id="SSF52540">
    <property type="entry name" value="P-loop containing nucleoside triphosphate hydrolases"/>
    <property type="match status" value="1"/>
</dbReference>
<accession>A0A8C9SJX9</accession>
<reference evidence="3" key="2">
    <citation type="submission" date="2025-08" db="UniProtKB">
        <authorList>
            <consortium name="Ensembl"/>
        </authorList>
    </citation>
    <scope>IDENTIFICATION</scope>
</reference>
<evidence type="ECO:0000313" key="3">
    <source>
        <dbReference type="Ensembl" id="ENSSFOP00015037695.2"/>
    </source>
</evidence>
<dbReference type="InterPro" id="IPR027417">
    <property type="entry name" value="P-loop_NTPase"/>
</dbReference>
<name>A0A8C9SJX9_SCLFO</name>
<dbReference type="Gene3D" id="3.40.1440.10">
    <property type="entry name" value="GIY-YIG endonuclease"/>
    <property type="match status" value="1"/>
</dbReference>
<dbReference type="CDD" id="cd10442">
    <property type="entry name" value="GIY-YIG_PLEs"/>
    <property type="match status" value="1"/>
</dbReference>
<dbReference type="GeneTree" id="ENSGT00390000007091"/>
<reference evidence="3 4" key="1">
    <citation type="submission" date="2019-04" db="EMBL/GenBank/DDBJ databases">
        <authorList>
            <consortium name="Wellcome Sanger Institute Data Sharing"/>
        </authorList>
    </citation>
    <scope>NUCLEOTIDE SEQUENCE [LARGE SCALE GENOMIC DNA]</scope>
</reference>
<reference evidence="3" key="3">
    <citation type="submission" date="2025-09" db="UniProtKB">
        <authorList>
            <consortium name="Ensembl"/>
        </authorList>
    </citation>
    <scope>IDENTIFICATION</scope>
</reference>
<dbReference type="InterPro" id="IPR045063">
    <property type="entry name" value="Dynamin_N"/>
</dbReference>
<dbReference type="GO" id="GO:0003924">
    <property type="term" value="F:GTPase activity"/>
    <property type="evidence" value="ECO:0007669"/>
    <property type="project" value="TreeGrafter"/>
</dbReference>
<dbReference type="InterPro" id="IPR000305">
    <property type="entry name" value="GIY-YIG_endonuc"/>
</dbReference>
<proteinExistence type="predicted"/>
<dbReference type="AlphaFoldDB" id="A0A8C9SJX9"/>
<dbReference type="KEGG" id="sfm:108930735"/>
<dbReference type="OrthoDB" id="3598281at2759"/>
<dbReference type="Ensembl" id="ENSSFOT00015038109.2">
    <property type="protein sequence ID" value="ENSSFOP00015037695.2"/>
    <property type="gene ID" value="ENSSFOG00015023994.2"/>
</dbReference>
<evidence type="ECO:0000259" key="2">
    <source>
        <dbReference type="PROSITE" id="PS50164"/>
    </source>
</evidence>
<keyword evidence="4" id="KW-1185">Reference proteome</keyword>
<dbReference type="PROSITE" id="PS50164">
    <property type="entry name" value="GIY_YIG"/>
    <property type="match status" value="1"/>
</dbReference>
<dbReference type="GeneID" id="108930735"/>
<dbReference type="SUPFAM" id="SSF82771">
    <property type="entry name" value="GIY-YIG endonuclease"/>
    <property type="match status" value="1"/>
</dbReference>
<evidence type="ECO:0000256" key="1">
    <source>
        <dbReference type="SAM" id="MobiDB-lite"/>
    </source>
</evidence>
<dbReference type="InterPro" id="IPR053082">
    <property type="entry name" value="Nuclear_GTPase_SLIP-GC"/>
</dbReference>
<feature type="domain" description="GIY-YIG" evidence="2">
    <location>
        <begin position="58"/>
        <end position="147"/>
    </location>
</feature>
<protein>
    <submittedName>
        <fullName evidence="3">Nuclear GTPase SLIP-GC-like</fullName>
    </submittedName>
</protein>
<dbReference type="PANTHER" id="PTHR47308">
    <property type="entry name" value="NUCLEAR GTPASE SLIP-GC"/>
    <property type="match status" value="1"/>
</dbReference>
<feature type="compositionally biased region" description="Basic residues" evidence="1">
    <location>
        <begin position="169"/>
        <end position="178"/>
    </location>
</feature>